<keyword evidence="2" id="KW-0732">Signal</keyword>
<dbReference type="InterPro" id="IPR008972">
    <property type="entry name" value="Cupredoxin"/>
</dbReference>
<feature type="compositionally biased region" description="Low complexity" evidence="1">
    <location>
        <begin position="24"/>
        <end position="48"/>
    </location>
</feature>
<accession>A0A143QLN9</accession>
<dbReference type="Proteomes" id="UP000076038">
    <property type="component" value="Chromosome"/>
</dbReference>
<feature type="region of interest" description="Disordered" evidence="1">
    <location>
        <begin position="24"/>
        <end position="49"/>
    </location>
</feature>
<organism evidence="3 4">
    <name type="scientific">Rhodococcoides fascians</name>
    <name type="common">Rhodococcus fascians</name>
    <dbReference type="NCBI Taxonomy" id="1828"/>
    <lineage>
        <taxon>Bacteria</taxon>
        <taxon>Bacillati</taxon>
        <taxon>Actinomycetota</taxon>
        <taxon>Actinomycetes</taxon>
        <taxon>Mycobacteriales</taxon>
        <taxon>Nocardiaceae</taxon>
        <taxon>Rhodococcoides</taxon>
    </lineage>
</organism>
<evidence type="ECO:0000256" key="1">
    <source>
        <dbReference type="SAM" id="MobiDB-lite"/>
    </source>
</evidence>
<dbReference type="RefSeq" id="WP_063216543.1">
    <property type="nucleotide sequence ID" value="NZ_CP015220.1"/>
</dbReference>
<evidence type="ECO:0008006" key="5">
    <source>
        <dbReference type="Google" id="ProtNLM"/>
    </source>
</evidence>
<dbReference type="EMBL" id="CP015220">
    <property type="protein sequence ID" value="AMY23392.1"/>
    <property type="molecule type" value="Genomic_DNA"/>
</dbReference>
<feature type="signal peptide" evidence="2">
    <location>
        <begin position="1"/>
        <end position="19"/>
    </location>
</feature>
<dbReference type="SUPFAM" id="SSF49503">
    <property type="entry name" value="Cupredoxins"/>
    <property type="match status" value="1"/>
</dbReference>
<keyword evidence="4" id="KW-1185">Reference proteome</keyword>
<protein>
    <recommendedName>
        <fullName evidence="5">EfeO-type cupredoxin-like domain-containing protein</fullName>
    </recommendedName>
</protein>
<dbReference type="PATRIC" id="fig|1653479.3.peg.2113"/>
<dbReference type="AlphaFoldDB" id="A0A143QLN9"/>
<proteinExistence type="predicted"/>
<reference evidence="4" key="2">
    <citation type="submission" date="2016-04" db="EMBL/GenBank/DDBJ databases">
        <title>Complete Genome and Plasmid Sequences for Rhodococcus fascians D188 and Draft Sequences for Rhodococcus spp. Isolates PBTS 1 and PBTS 2.</title>
        <authorList>
            <person name="Stamer R."/>
            <person name="Vereecke D."/>
            <person name="Zhang Y."/>
            <person name="Schilkey F."/>
            <person name="Devitt N."/>
            <person name="Randall J."/>
        </authorList>
    </citation>
    <scope>NUCLEOTIDE SEQUENCE [LARGE SCALE GENOMIC DNA]</scope>
    <source>
        <strain evidence="4">PBTS2</strain>
    </source>
</reference>
<feature type="chain" id="PRO_5038741232" description="EfeO-type cupredoxin-like domain-containing protein" evidence="2">
    <location>
        <begin position="20"/>
        <end position="139"/>
    </location>
</feature>
<name>A0A143QLN9_RHOFA</name>
<evidence type="ECO:0000256" key="2">
    <source>
        <dbReference type="SAM" id="SignalP"/>
    </source>
</evidence>
<dbReference type="KEGG" id="rhs:A3Q41_02090"/>
<evidence type="ECO:0000313" key="3">
    <source>
        <dbReference type="EMBL" id="AMY23392.1"/>
    </source>
</evidence>
<evidence type="ECO:0000313" key="4">
    <source>
        <dbReference type="Proteomes" id="UP000076038"/>
    </source>
</evidence>
<dbReference type="PROSITE" id="PS51257">
    <property type="entry name" value="PROKAR_LIPOPROTEIN"/>
    <property type="match status" value="1"/>
</dbReference>
<gene>
    <name evidence="3" type="ORF">A3Q41_02090</name>
</gene>
<sequence length="139" mass="14392">MGLSPLRAAVIGCAAVALVAGCGSSSGGTSPTTAEPVPSTNSSPSVSVQPDTLRMNLSIDGGTVEPTNQRLDASVGQSISMSISSDITDELHVHSVPEHTFEIEPGEDQLFTFTVDVPGQVDIELHHSDRTVATLVVRP</sequence>
<reference evidence="3 4" key="1">
    <citation type="journal article" date="2016" name="Genome Announc.">
        <title>Complete Genome and Plasmid Sequences for Rhodococcus fascians D188 and Draft Sequences for Rhodococcus Isolates PBTS 1 and PBTS 2.</title>
        <authorList>
            <person name="Stamler R.A."/>
            <person name="Vereecke D."/>
            <person name="Zhang Y."/>
            <person name="Schilkey F."/>
            <person name="Devitt N."/>
            <person name="Randall J.J."/>
        </authorList>
    </citation>
    <scope>NUCLEOTIDE SEQUENCE [LARGE SCALE GENOMIC DNA]</scope>
    <source>
        <strain evidence="3 4">PBTS2</strain>
    </source>
</reference>